<dbReference type="OrthoDB" id="2819557at2"/>
<sequence length="302" mass="34080">MRKKLTLGLIALSFVLMAVIGTVAYFTIGFSSEDNIAKAADFDVEAVNKEGKVIGDAEFDLGEDLVPGMEKKEVYAFAVNKNNTTVPVEYQVNLGLSGDLFPDNGQSPINLEFERLKDGVWEQVELENTFHPEQDSEQFRVMVEWPHGENDIAYQGKTGSIHLEVVATQVDEEAEEEEGPPYITGEVAFKATPHGSTRVTEGKELNFYTKDDGYKFIELSVGDGDGEFEKKVGNITVREYEEGGITWFQVYTDHEYYASESQMWRVRDSYLDFSEEGKVIFPKLNGPHLTIESEALYNWFTK</sequence>
<reference evidence="2" key="1">
    <citation type="submission" date="2015-07" db="EMBL/GenBank/DDBJ databases">
        <title>Draft Genome Sequence of Oceanobacillus picturae Heshi-B3 that Was Isolated from Fermented Rice Bran with Aging Salted Mackerel, Which Was Named Heshiko as Traditional Fermented Seafood in Japan.</title>
        <authorList>
            <person name="Akuzawa S."/>
            <person name="Nakagawa J."/>
            <person name="Kanekatsu T."/>
            <person name="Kanesaki Y."/>
            <person name="Suzuki T."/>
        </authorList>
    </citation>
    <scope>NUCLEOTIDE SEQUENCE [LARGE SCALE GENOMIC DNA]</scope>
    <source>
        <strain evidence="2">Heshi-B3</strain>
    </source>
</reference>
<reference evidence="1 2" key="2">
    <citation type="journal article" date="2016" name="Genome Announc.">
        <title>Draft Genome Sequence of Oceanobacillus picturae Heshi-B3, Isolated from Fermented Rice Bran in a Traditional Japanese Seafood Dish.</title>
        <authorList>
            <person name="Akuzawa S."/>
            <person name="Nagaoka J."/>
            <person name="Kanekatsu M."/>
            <person name="Kanesaki Y."/>
            <person name="Suzuki T."/>
        </authorList>
    </citation>
    <scope>NUCLEOTIDE SEQUENCE [LARGE SCALE GENOMIC DNA]</scope>
    <source>
        <strain evidence="1 2">Heshi-B3</strain>
    </source>
</reference>
<comment type="caution">
    <text evidence="1">The sequence shown here is derived from an EMBL/GenBank/DDBJ whole genome shotgun (WGS) entry which is preliminary data.</text>
</comment>
<name>A0A0U9HE33_9BACI</name>
<dbReference type="RefSeq" id="WP_058949722.1">
    <property type="nucleotide sequence ID" value="NZ_BBXV01000013.1"/>
</dbReference>
<dbReference type="EMBL" id="BBXV01000013">
    <property type="protein sequence ID" value="GAQ17260.1"/>
    <property type="molecule type" value="Genomic_DNA"/>
</dbReference>
<dbReference type="AlphaFoldDB" id="A0A0U9HE33"/>
<gene>
    <name evidence="1" type="ORF">OPHB3_1185</name>
</gene>
<protein>
    <submittedName>
        <fullName evidence="1">Type VI secretion protein</fullName>
    </submittedName>
</protein>
<dbReference type="Proteomes" id="UP000052946">
    <property type="component" value="Unassembled WGS sequence"/>
</dbReference>
<proteinExistence type="predicted"/>
<accession>A0A0U9HE33</accession>
<evidence type="ECO:0000313" key="2">
    <source>
        <dbReference type="Proteomes" id="UP000052946"/>
    </source>
</evidence>
<organism evidence="1 2">
    <name type="scientific">Oceanobacillus picturae</name>
    <dbReference type="NCBI Taxonomy" id="171693"/>
    <lineage>
        <taxon>Bacteria</taxon>
        <taxon>Bacillati</taxon>
        <taxon>Bacillota</taxon>
        <taxon>Bacilli</taxon>
        <taxon>Bacillales</taxon>
        <taxon>Bacillaceae</taxon>
        <taxon>Oceanobacillus</taxon>
    </lineage>
</organism>
<evidence type="ECO:0000313" key="1">
    <source>
        <dbReference type="EMBL" id="GAQ17260.1"/>
    </source>
</evidence>